<dbReference type="InterPro" id="IPR050490">
    <property type="entry name" value="Bact_solute-bd_prot1"/>
</dbReference>
<dbReference type="Proteomes" id="UP000632125">
    <property type="component" value="Unassembled WGS sequence"/>
</dbReference>
<dbReference type="PANTHER" id="PTHR43649">
    <property type="entry name" value="ARABINOSE-BINDING PROTEIN-RELATED"/>
    <property type="match status" value="1"/>
</dbReference>
<keyword evidence="2" id="KW-0732">Signal</keyword>
<evidence type="ECO:0000313" key="4">
    <source>
        <dbReference type="Proteomes" id="UP000632125"/>
    </source>
</evidence>
<dbReference type="PANTHER" id="PTHR43649:SF12">
    <property type="entry name" value="DIACETYLCHITOBIOSE BINDING PROTEIN DASA"/>
    <property type="match status" value="1"/>
</dbReference>
<dbReference type="Gene3D" id="3.40.190.10">
    <property type="entry name" value="Periplasmic binding protein-like II"/>
    <property type="match status" value="1"/>
</dbReference>
<dbReference type="Pfam" id="PF13416">
    <property type="entry name" value="SBP_bac_8"/>
    <property type="match status" value="1"/>
</dbReference>
<gene>
    <name evidence="3" type="ORF">IDH41_16015</name>
</gene>
<feature type="chain" id="PRO_5038942090" evidence="2">
    <location>
        <begin position="24"/>
        <end position="487"/>
    </location>
</feature>
<evidence type="ECO:0000256" key="2">
    <source>
        <dbReference type="SAM" id="SignalP"/>
    </source>
</evidence>
<reference evidence="3" key="1">
    <citation type="submission" date="2020-09" db="EMBL/GenBank/DDBJ databases">
        <title>A novel bacterium of genus Paenibacillus, isolated from South China Sea.</title>
        <authorList>
            <person name="Huang H."/>
            <person name="Mo K."/>
            <person name="Hu Y."/>
        </authorList>
    </citation>
    <scope>NUCLEOTIDE SEQUENCE</scope>
    <source>
        <strain evidence="3">IB182493</strain>
    </source>
</reference>
<dbReference type="EMBL" id="JACXIY010000018">
    <property type="protein sequence ID" value="MBD2870092.1"/>
    <property type="molecule type" value="Genomic_DNA"/>
</dbReference>
<accession>A0A927H722</accession>
<protein>
    <submittedName>
        <fullName evidence="3">Extracellular solute-binding protein</fullName>
    </submittedName>
</protein>
<organism evidence="3 4">
    <name type="scientific">Paenibacillus arenilitoris</name>
    <dbReference type="NCBI Taxonomy" id="2772299"/>
    <lineage>
        <taxon>Bacteria</taxon>
        <taxon>Bacillati</taxon>
        <taxon>Bacillota</taxon>
        <taxon>Bacilli</taxon>
        <taxon>Bacillales</taxon>
        <taxon>Paenibacillaceae</taxon>
        <taxon>Paenibacillus</taxon>
    </lineage>
</organism>
<dbReference type="InterPro" id="IPR006059">
    <property type="entry name" value="SBP"/>
</dbReference>
<comment type="caution">
    <text evidence="3">The sequence shown here is derived from an EMBL/GenBank/DDBJ whole genome shotgun (WGS) entry which is preliminary data.</text>
</comment>
<feature type="signal peptide" evidence="2">
    <location>
        <begin position="1"/>
        <end position="23"/>
    </location>
</feature>
<evidence type="ECO:0000313" key="3">
    <source>
        <dbReference type="EMBL" id="MBD2870092.1"/>
    </source>
</evidence>
<name>A0A927H722_9BACL</name>
<feature type="region of interest" description="Disordered" evidence="1">
    <location>
        <begin position="468"/>
        <end position="487"/>
    </location>
</feature>
<proteinExistence type="predicted"/>
<sequence length="487" mass="54750">MLLGLTLALLVGLLAACSGGSNESSETRVLRIGVLYGGSDNEPYFRQQYTDMYEMMHPNIQFEIVGAINYDDQRFQTSEPGKQPDQPDPYEKMKEMLTGQNPVDVVVFDYNMLRRMTQDNLLTQLDPLVTQDKFDLADYVPTVIEGIKSAGDGNLYALTPTFSSSALFYNKKLFADAGVTPPTDKMEWQDVFNLARQVASGEGENRNFGFSFNRWSSDGFNDTQVYSAALQLKMWDDKGEKMLVNSDEWEGVWSSVASLYKEKVVPTHEFMNQLNQKIGEDGGTDPFYGDMFIKGRVAMTIGDYGYINELKRAADNASKIKDYVPVDWDVVTVPVNPKDPETGGNIYLSQLMGINSKAQNDKDAWEFIKFTNGKDWAKLKSRSVYEMVARKEFLKPIGGLQYNMDAFTTLKPLPPTSSDADNIWRDKPGIWEAQQPGYELFQEVINETKTAREALTEWETRGNAVLEKLKTDPTGGGGGVEVMPMPR</sequence>
<keyword evidence="4" id="KW-1185">Reference proteome</keyword>
<evidence type="ECO:0000256" key="1">
    <source>
        <dbReference type="SAM" id="MobiDB-lite"/>
    </source>
</evidence>
<dbReference type="AlphaFoldDB" id="A0A927H722"/>
<dbReference type="SUPFAM" id="SSF53850">
    <property type="entry name" value="Periplasmic binding protein-like II"/>
    <property type="match status" value="1"/>
</dbReference>